<dbReference type="AlphaFoldDB" id="A0A2R6XMB5"/>
<keyword evidence="3" id="KW-1185">Reference proteome</keyword>
<reference evidence="3" key="1">
    <citation type="journal article" date="2017" name="Cell">
        <title>Insights into land plant evolution garnered from the Marchantia polymorpha genome.</title>
        <authorList>
            <person name="Bowman J.L."/>
            <person name="Kohchi T."/>
            <person name="Yamato K.T."/>
            <person name="Jenkins J."/>
            <person name="Shu S."/>
            <person name="Ishizaki K."/>
            <person name="Yamaoka S."/>
            <person name="Nishihama R."/>
            <person name="Nakamura Y."/>
            <person name="Berger F."/>
            <person name="Adam C."/>
            <person name="Aki S.S."/>
            <person name="Althoff F."/>
            <person name="Araki T."/>
            <person name="Arteaga-Vazquez M.A."/>
            <person name="Balasubrmanian S."/>
            <person name="Barry K."/>
            <person name="Bauer D."/>
            <person name="Boehm C.R."/>
            <person name="Briginshaw L."/>
            <person name="Caballero-Perez J."/>
            <person name="Catarino B."/>
            <person name="Chen F."/>
            <person name="Chiyoda S."/>
            <person name="Chovatia M."/>
            <person name="Davies K.M."/>
            <person name="Delmans M."/>
            <person name="Demura T."/>
            <person name="Dierschke T."/>
            <person name="Dolan L."/>
            <person name="Dorantes-Acosta A.E."/>
            <person name="Eklund D.M."/>
            <person name="Florent S.N."/>
            <person name="Flores-Sandoval E."/>
            <person name="Fujiyama A."/>
            <person name="Fukuzawa H."/>
            <person name="Galik B."/>
            <person name="Grimanelli D."/>
            <person name="Grimwood J."/>
            <person name="Grossniklaus U."/>
            <person name="Hamada T."/>
            <person name="Haseloff J."/>
            <person name="Hetherington A.J."/>
            <person name="Higo A."/>
            <person name="Hirakawa Y."/>
            <person name="Hundley H.N."/>
            <person name="Ikeda Y."/>
            <person name="Inoue K."/>
            <person name="Inoue S.I."/>
            <person name="Ishida S."/>
            <person name="Jia Q."/>
            <person name="Kakita M."/>
            <person name="Kanazawa T."/>
            <person name="Kawai Y."/>
            <person name="Kawashima T."/>
            <person name="Kennedy M."/>
            <person name="Kinose K."/>
            <person name="Kinoshita T."/>
            <person name="Kohara Y."/>
            <person name="Koide E."/>
            <person name="Komatsu K."/>
            <person name="Kopischke S."/>
            <person name="Kubo M."/>
            <person name="Kyozuka J."/>
            <person name="Lagercrantz U."/>
            <person name="Lin S.S."/>
            <person name="Lindquist E."/>
            <person name="Lipzen A.M."/>
            <person name="Lu C.W."/>
            <person name="De Luna E."/>
            <person name="Martienssen R.A."/>
            <person name="Minamino N."/>
            <person name="Mizutani M."/>
            <person name="Mizutani M."/>
            <person name="Mochizuki N."/>
            <person name="Monte I."/>
            <person name="Mosher R."/>
            <person name="Nagasaki H."/>
            <person name="Nakagami H."/>
            <person name="Naramoto S."/>
            <person name="Nishitani K."/>
            <person name="Ohtani M."/>
            <person name="Okamoto T."/>
            <person name="Okumura M."/>
            <person name="Phillips J."/>
            <person name="Pollak B."/>
            <person name="Reinders A."/>
            <person name="Rovekamp M."/>
            <person name="Sano R."/>
            <person name="Sawa S."/>
            <person name="Schmid M.W."/>
            <person name="Shirakawa M."/>
            <person name="Solano R."/>
            <person name="Spunde A."/>
            <person name="Suetsugu N."/>
            <person name="Sugano S."/>
            <person name="Sugiyama A."/>
            <person name="Sun R."/>
            <person name="Suzuki Y."/>
            <person name="Takenaka M."/>
            <person name="Takezawa D."/>
            <person name="Tomogane H."/>
            <person name="Tsuzuki M."/>
            <person name="Ueda T."/>
            <person name="Umeda M."/>
            <person name="Ward J.M."/>
            <person name="Watanabe Y."/>
            <person name="Yazaki K."/>
            <person name="Yokoyama R."/>
            <person name="Yoshitake Y."/>
            <person name="Yotsui I."/>
            <person name="Zachgo S."/>
            <person name="Schmutz J."/>
        </authorList>
    </citation>
    <scope>NUCLEOTIDE SEQUENCE [LARGE SCALE GENOMIC DNA]</scope>
    <source>
        <strain evidence="3">Tak-1</strain>
    </source>
</reference>
<gene>
    <name evidence="2" type="ORF">MARPO_0008s0027</name>
</gene>
<accession>A0A2R6XMB5</accession>
<sequence>MQRAIKRGGAGAEEGQSQRATQPWDGLWRERGRPVSPRSGPEPVRHGSGGEGRGGGPGAGAGAGRAGAGAGAGGEGGNGVASRSFFSGLASVAAPSLSAGEGGGVVTRAVTLGFSDPRGG</sequence>
<dbReference type="Proteomes" id="UP000244005">
    <property type="component" value="Unassembled WGS sequence"/>
</dbReference>
<organism evidence="2 3">
    <name type="scientific">Marchantia polymorpha</name>
    <name type="common">Common liverwort</name>
    <name type="synonym">Marchantia aquatica</name>
    <dbReference type="NCBI Taxonomy" id="3197"/>
    <lineage>
        <taxon>Eukaryota</taxon>
        <taxon>Viridiplantae</taxon>
        <taxon>Streptophyta</taxon>
        <taxon>Embryophyta</taxon>
        <taxon>Marchantiophyta</taxon>
        <taxon>Marchantiopsida</taxon>
        <taxon>Marchantiidae</taxon>
        <taxon>Marchantiales</taxon>
        <taxon>Marchantiaceae</taxon>
        <taxon>Marchantia</taxon>
    </lineage>
</organism>
<evidence type="ECO:0000313" key="3">
    <source>
        <dbReference type="Proteomes" id="UP000244005"/>
    </source>
</evidence>
<feature type="region of interest" description="Disordered" evidence="1">
    <location>
        <begin position="1"/>
        <end position="80"/>
    </location>
</feature>
<feature type="compositionally biased region" description="Gly residues" evidence="1">
    <location>
        <begin position="47"/>
        <end position="79"/>
    </location>
</feature>
<evidence type="ECO:0000313" key="2">
    <source>
        <dbReference type="EMBL" id="PTQ47240.1"/>
    </source>
</evidence>
<dbReference type="EMBL" id="KZ772680">
    <property type="protein sequence ID" value="PTQ47240.1"/>
    <property type="molecule type" value="Genomic_DNA"/>
</dbReference>
<evidence type="ECO:0000256" key="1">
    <source>
        <dbReference type="SAM" id="MobiDB-lite"/>
    </source>
</evidence>
<proteinExistence type="predicted"/>
<name>A0A2R6XMB5_MARPO</name>
<protein>
    <submittedName>
        <fullName evidence="2">Uncharacterized protein</fullName>
    </submittedName>
</protein>